<keyword evidence="10" id="KW-1185">Reference proteome</keyword>
<dbReference type="RefSeq" id="WP_156013753.1">
    <property type="nucleotide sequence ID" value="NZ_CP045484.1"/>
</dbReference>
<keyword evidence="3 6" id="KW-0812">Transmembrane</keyword>
<dbReference type="EMBL" id="JACHFY010000002">
    <property type="protein sequence ID" value="MBB5252892.1"/>
    <property type="molecule type" value="Genomic_DNA"/>
</dbReference>
<dbReference type="EMBL" id="CP045484">
    <property type="protein sequence ID" value="QGR16176.1"/>
    <property type="molecule type" value="Genomic_DNA"/>
</dbReference>
<feature type="domain" description="Type II secretion system protein GspF" evidence="7">
    <location>
        <begin position="135"/>
        <end position="263"/>
    </location>
</feature>
<feature type="transmembrane region" description="Helical" evidence="6">
    <location>
        <begin position="514"/>
        <end position="543"/>
    </location>
</feature>
<dbReference type="KEGG" id="soh:D1869_02440"/>
<evidence type="ECO:0000313" key="11">
    <source>
        <dbReference type="Proteomes" id="UP000582213"/>
    </source>
</evidence>
<dbReference type="InterPro" id="IPR042094">
    <property type="entry name" value="T2SS_GspF_sf"/>
</dbReference>
<dbReference type="OrthoDB" id="12374at2157"/>
<dbReference type="InterPro" id="IPR018076">
    <property type="entry name" value="T2SS_GspF_dom"/>
</dbReference>
<organism evidence="9 10">
    <name type="scientific">Sulfurisphaera ohwakuensis</name>
    <dbReference type="NCBI Taxonomy" id="69656"/>
    <lineage>
        <taxon>Archaea</taxon>
        <taxon>Thermoproteota</taxon>
        <taxon>Thermoprotei</taxon>
        <taxon>Sulfolobales</taxon>
        <taxon>Sulfolobaceae</taxon>
        <taxon>Sulfurisphaera</taxon>
    </lineage>
</organism>
<keyword evidence="4 6" id="KW-1133">Transmembrane helix</keyword>
<feature type="transmembrane region" description="Helical" evidence="6">
    <location>
        <begin position="594"/>
        <end position="618"/>
    </location>
</feature>
<evidence type="ECO:0000256" key="1">
    <source>
        <dbReference type="ARBA" id="ARBA00004651"/>
    </source>
</evidence>
<evidence type="ECO:0000313" key="9">
    <source>
        <dbReference type="EMBL" id="QGR16176.1"/>
    </source>
</evidence>
<reference evidence="8 11" key="2">
    <citation type="submission" date="2020-08" db="EMBL/GenBank/DDBJ databases">
        <title>Genomic Encyclopedia of Type Strains, Phase IV (KMG-IV): sequencing the most valuable type-strain genomes for metagenomic binning, comparative biology and taxonomic classification.</title>
        <authorList>
            <person name="Goeker M."/>
        </authorList>
    </citation>
    <scope>NUCLEOTIDE SEQUENCE [LARGE SCALE GENOMIC DNA]</scope>
    <source>
        <strain evidence="8 11">DSM 12421</strain>
    </source>
</reference>
<feature type="transmembrane region" description="Helical" evidence="6">
    <location>
        <begin position="276"/>
        <end position="300"/>
    </location>
</feature>
<feature type="transmembrane region" description="Helical" evidence="6">
    <location>
        <begin position="58"/>
        <end position="80"/>
    </location>
</feature>
<keyword evidence="2" id="KW-1003">Cell membrane</keyword>
<evidence type="ECO:0000256" key="5">
    <source>
        <dbReference type="ARBA" id="ARBA00023136"/>
    </source>
</evidence>
<dbReference type="Pfam" id="PF00482">
    <property type="entry name" value="T2SSF"/>
    <property type="match status" value="2"/>
</dbReference>
<comment type="subcellular location">
    <subcellularLocation>
        <location evidence="1">Cell membrane</location>
        <topology evidence="1">Multi-pass membrane protein</topology>
    </subcellularLocation>
</comment>
<feature type="domain" description="Type II secretion system protein GspF" evidence="7">
    <location>
        <begin position="407"/>
        <end position="533"/>
    </location>
</feature>
<dbReference type="GeneID" id="42800069"/>
<dbReference type="InterPro" id="IPR056569">
    <property type="entry name" value="ArlJ-like"/>
</dbReference>
<reference evidence="9 10" key="1">
    <citation type="submission" date="2019-10" db="EMBL/GenBank/DDBJ databases">
        <title>Genome Sequences from Six Type Strain Members of the Archaeal Family Sulfolobaceae: Acidianus ambivalens, Acidianus infernus, Metallosphaera prunae, Stygiolobus azoricus, Sulfolobus metallicus, and Sulfurisphaera ohwakuensis.</title>
        <authorList>
            <person name="Counts J.A."/>
            <person name="Kelly R.M."/>
        </authorList>
    </citation>
    <scope>NUCLEOTIDE SEQUENCE [LARGE SCALE GENOMIC DNA]</scope>
    <source>
        <strain evidence="9 10">TA-1</strain>
    </source>
</reference>
<name>A0A650CEI2_SULOH</name>
<accession>A0A650CEI2</accession>
<feature type="transmembrane region" description="Helical" evidence="6">
    <location>
        <begin position="321"/>
        <end position="347"/>
    </location>
</feature>
<keyword evidence="5 6" id="KW-0472">Membrane</keyword>
<dbReference type="AlphaFoldDB" id="A0A650CEI2"/>
<keyword evidence="9" id="KW-0966">Cell projection</keyword>
<evidence type="ECO:0000256" key="3">
    <source>
        <dbReference type="ARBA" id="ARBA00022692"/>
    </source>
</evidence>
<feature type="transmembrane region" description="Helical" evidence="6">
    <location>
        <begin position="563"/>
        <end position="582"/>
    </location>
</feature>
<evidence type="ECO:0000256" key="2">
    <source>
        <dbReference type="ARBA" id="ARBA00022475"/>
    </source>
</evidence>
<dbReference type="PANTHER" id="PTHR35402">
    <property type="entry name" value="INTEGRAL MEMBRANE PROTEIN-RELATED"/>
    <property type="match status" value="1"/>
</dbReference>
<evidence type="ECO:0000313" key="10">
    <source>
        <dbReference type="Proteomes" id="UP000427373"/>
    </source>
</evidence>
<dbReference type="Proteomes" id="UP000427373">
    <property type="component" value="Chromosome"/>
</dbReference>
<keyword evidence="9" id="KW-0282">Flagellum</keyword>
<dbReference type="PANTHER" id="PTHR35402:SF1">
    <property type="entry name" value="TYPE II SECRETION SYSTEM PROTEIN GSPF DOMAIN-CONTAINING PROTEIN"/>
    <property type="match status" value="1"/>
</dbReference>
<keyword evidence="9" id="KW-0969">Cilium</keyword>
<dbReference type="Gene3D" id="1.20.81.30">
    <property type="entry name" value="Type II secretion system (T2SS), domain F"/>
    <property type="match status" value="1"/>
</dbReference>
<gene>
    <name evidence="9" type="ORF">D1869_02440</name>
    <name evidence="8" type="ORF">HNQ62_000625</name>
</gene>
<sequence>MAVISSGKKKPSDEKINISQIDLLFYRTPLVEPLAKSLDKKLKQAGLSDDPRIYASRLFFFLILGIIIGVMLLFPGFIFLREFELTKLSKFAVGGIMFILFGVIIPVVTYLVLISNVSQKVESRRIGVEAETPAFSALFLVFLRSGLSPRLLFENLSKTKAFNYMNSIAKYIVKRINFLGESVEKAIDESTKIVPSKLYNDLMVTYITAIRTGAPVFETMQSKIKDILKNMELQASKAADNLSGVGEGYVTWLASGFISFFLILILEAVFPQLHVLPIGILGAFAVLGIPIVNILFVWVVDQTQYKFPEKQLRADKIFLMLFPVGIILGIILMIVLEPIIAKITHQIPVAPKYMLLGLFTLSGNLNYIPATVIGLTIGLILSLIPPYIIVKRELNEGSGYDIYVARFLRAIGEGSRAGLSPEAVIKNLKDSKELGKLQNILRRVYAYINLGIPIKDAFRKASDIIIDFSTKIAFTSLADMIEIGSLTPESVETLADQLDAQIRIRREYYAKIKILLYMPYIGSILALIATIILSSAIISLLSSSSFITSYGPLAAAQVLVPKAVYIASLSSVFNAYTAGLLVGKLASGRIANGYLHAIILLIITMILVLLTLSIKFSFTSPVAPTL</sequence>
<evidence type="ECO:0000259" key="7">
    <source>
        <dbReference type="Pfam" id="PF00482"/>
    </source>
</evidence>
<evidence type="ECO:0000256" key="6">
    <source>
        <dbReference type="SAM" id="Phobius"/>
    </source>
</evidence>
<evidence type="ECO:0000256" key="4">
    <source>
        <dbReference type="ARBA" id="ARBA00022989"/>
    </source>
</evidence>
<feature type="transmembrane region" description="Helical" evidence="6">
    <location>
        <begin position="249"/>
        <end position="270"/>
    </location>
</feature>
<protein>
    <submittedName>
        <fullName evidence="9">Flagellar assembly protein</fullName>
    </submittedName>
    <submittedName>
        <fullName evidence="8">Flagellar protein FlaJ</fullName>
    </submittedName>
</protein>
<feature type="transmembrane region" description="Helical" evidence="6">
    <location>
        <begin position="92"/>
        <end position="114"/>
    </location>
</feature>
<proteinExistence type="predicted"/>
<dbReference type="GO" id="GO:0005886">
    <property type="term" value="C:plasma membrane"/>
    <property type="evidence" value="ECO:0007669"/>
    <property type="project" value="UniProtKB-SubCell"/>
</dbReference>
<evidence type="ECO:0000313" key="8">
    <source>
        <dbReference type="EMBL" id="MBB5252892.1"/>
    </source>
</evidence>
<feature type="transmembrane region" description="Helical" evidence="6">
    <location>
        <begin position="367"/>
        <end position="390"/>
    </location>
</feature>
<dbReference type="Proteomes" id="UP000582213">
    <property type="component" value="Unassembled WGS sequence"/>
</dbReference>